<evidence type="ECO:0000313" key="9">
    <source>
        <dbReference type="EMBL" id="KAL1636383.1"/>
    </source>
</evidence>
<evidence type="ECO:0000256" key="2">
    <source>
        <dbReference type="ARBA" id="ARBA00023002"/>
    </source>
</evidence>
<dbReference type="PROSITE" id="PS00687">
    <property type="entry name" value="ALDEHYDE_DEHYDR_GLU"/>
    <property type="match status" value="1"/>
</dbReference>
<accession>A0ABR3TA07</accession>
<evidence type="ECO:0000256" key="3">
    <source>
        <dbReference type="ARBA" id="ARBA00024226"/>
    </source>
</evidence>
<organism evidence="9 10">
    <name type="scientific">Diplodia intermedia</name>
    <dbReference type="NCBI Taxonomy" id="856260"/>
    <lineage>
        <taxon>Eukaryota</taxon>
        <taxon>Fungi</taxon>
        <taxon>Dikarya</taxon>
        <taxon>Ascomycota</taxon>
        <taxon>Pezizomycotina</taxon>
        <taxon>Dothideomycetes</taxon>
        <taxon>Dothideomycetes incertae sedis</taxon>
        <taxon>Botryosphaeriales</taxon>
        <taxon>Botryosphaeriaceae</taxon>
        <taxon>Diplodia</taxon>
    </lineage>
</organism>
<evidence type="ECO:0000256" key="1">
    <source>
        <dbReference type="ARBA" id="ARBA00009986"/>
    </source>
</evidence>
<keyword evidence="10" id="KW-1185">Reference proteome</keyword>
<gene>
    <name evidence="9" type="primary">MSC7</name>
    <name evidence="9" type="ORF">SLS58_009802</name>
</gene>
<feature type="transmembrane region" description="Helical" evidence="7">
    <location>
        <begin position="16"/>
        <end position="35"/>
    </location>
</feature>
<keyword evidence="7" id="KW-0472">Membrane</keyword>
<evidence type="ECO:0000313" key="10">
    <source>
        <dbReference type="Proteomes" id="UP001521184"/>
    </source>
</evidence>
<dbReference type="EMBL" id="JAKEKT020000102">
    <property type="protein sequence ID" value="KAL1636383.1"/>
    <property type="molecule type" value="Genomic_DNA"/>
</dbReference>
<dbReference type="InterPro" id="IPR016160">
    <property type="entry name" value="Ald_DH_CS_CYS"/>
</dbReference>
<dbReference type="Gene3D" id="3.40.309.10">
    <property type="entry name" value="Aldehyde Dehydrogenase, Chain A, domain 2"/>
    <property type="match status" value="1"/>
</dbReference>
<dbReference type="InterPro" id="IPR016162">
    <property type="entry name" value="Ald_DH_N"/>
</dbReference>
<dbReference type="Proteomes" id="UP001521184">
    <property type="component" value="Unassembled WGS sequence"/>
</dbReference>
<protein>
    <recommendedName>
        <fullName evidence="3">aldehyde dehydrogenase (NAD(+))</fullName>
        <ecNumber evidence="3">1.2.1.3</ecNumber>
    </recommendedName>
</protein>
<dbReference type="PROSITE" id="PS00070">
    <property type="entry name" value="ALDEHYDE_DEHYDR_CYS"/>
    <property type="match status" value="1"/>
</dbReference>
<evidence type="ECO:0000256" key="6">
    <source>
        <dbReference type="RuleBase" id="RU003345"/>
    </source>
</evidence>
<reference evidence="9 10" key="1">
    <citation type="journal article" date="2023" name="Plant Dis.">
        <title>First Report of Diplodia intermedia Causing Canker and Dieback Diseases on Apple Trees in Canada.</title>
        <authorList>
            <person name="Ellouze W."/>
            <person name="Ilyukhin E."/>
            <person name="Sulman M."/>
            <person name="Ali S."/>
        </authorList>
    </citation>
    <scope>NUCLEOTIDE SEQUENCE [LARGE SCALE GENOMIC DNA]</scope>
    <source>
        <strain evidence="9 10">M45-28</strain>
    </source>
</reference>
<dbReference type="Pfam" id="PF00171">
    <property type="entry name" value="Aldedh"/>
    <property type="match status" value="1"/>
</dbReference>
<comment type="similarity">
    <text evidence="1 6">Belongs to the aldehyde dehydrogenase family.</text>
</comment>
<dbReference type="EC" id="1.2.1.3" evidence="3"/>
<dbReference type="InterPro" id="IPR016163">
    <property type="entry name" value="Ald_DH_C"/>
</dbReference>
<evidence type="ECO:0000256" key="7">
    <source>
        <dbReference type="SAM" id="Phobius"/>
    </source>
</evidence>
<dbReference type="SUPFAM" id="SSF53720">
    <property type="entry name" value="ALDH-like"/>
    <property type="match status" value="1"/>
</dbReference>
<keyword evidence="7" id="KW-0812">Transmembrane</keyword>
<dbReference type="Gene3D" id="3.40.605.10">
    <property type="entry name" value="Aldehyde Dehydrogenase, Chain A, domain 1"/>
    <property type="match status" value="1"/>
</dbReference>
<feature type="domain" description="Aldehyde dehydrogenase" evidence="8">
    <location>
        <begin position="91"/>
        <end position="562"/>
    </location>
</feature>
<keyword evidence="7" id="KW-1133">Transmembrane helix</keyword>
<feature type="active site" evidence="5">
    <location>
        <position position="325"/>
    </location>
</feature>
<sequence>MDAATLSESLNGPEGYLVLATIALTTLFCFTWYTYDVEAAVDYSVEPPEQCSSGWKGRVLDQPSLKVCLRLSVLAEPGLITLQLLQITGSNDIQCYAPATGQFLDQITPASEKDIDNSVARAKEAQKEWKTTTFSERRQVLKTMLKFVLENQQNISTAACLDSGKTRVDSSFGEILVTAEKLKWTIDHGEKALTPESRPTNFLMMYKKNEVRWEPLGVVAAYPFHNLVGPIISALFSGNAVIVKVSEQTAWSSQYFTRIVHGALSACGYGSYASSLVQSVVTWPDVAGHFTSHPGISHLTFIGSRPVAHKVCESAAKSLTPVCVELGGKDAAIILDDVRDLEKVGHILLRGVFQAAGQNCIGIERVVALPKAYDRLLDFLTPRIRALRSGSVLSLENSPDSTSSIDVGASISAAGFDALESLIADAVAQGARLVAGGRRYAHPDHPSGHYFAPTLLADVTPAMRIAQTECFAPVLLLMRAASVADAVAVANSTEYGLGASVFGARQSDLDLVVDEVESGMVSVNDFAVYYAVQLPFGGVKGSGHGRFAGEEGLRGLCNTKAVCRDRFPGWIETGIPPELRVPVADMRRAWQVACGVVELGYGESLGRKVAGLRRVVGV</sequence>
<keyword evidence="2 6" id="KW-0560">Oxidoreductase</keyword>
<name>A0ABR3TA07_9PEZI</name>
<evidence type="ECO:0000256" key="5">
    <source>
        <dbReference type="PROSITE-ProRule" id="PRU10007"/>
    </source>
</evidence>
<dbReference type="PANTHER" id="PTHR11699">
    <property type="entry name" value="ALDEHYDE DEHYDROGENASE-RELATED"/>
    <property type="match status" value="1"/>
</dbReference>
<evidence type="ECO:0000256" key="4">
    <source>
        <dbReference type="ARBA" id="ARBA00049194"/>
    </source>
</evidence>
<proteinExistence type="inferred from homology"/>
<comment type="caution">
    <text evidence="9">The sequence shown here is derived from an EMBL/GenBank/DDBJ whole genome shotgun (WGS) entry which is preliminary data.</text>
</comment>
<dbReference type="InterPro" id="IPR015590">
    <property type="entry name" value="Aldehyde_DH_dom"/>
</dbReference>
<evidence type="ECO:0000259" key="8">
    <source>
        <dbReference type="Pfam" id="PF00171"/>
    </source>
</evidence>
<dbReference type="InterPro" id="IPR016161">
    <property type="entry name" value="Ald_DH/histidinol_DH"/>
</dbReference>
<dbReference type="InterPro" id="IPR029510">
    <property type="entry name" value="Ald_DH_CS_GLU"/>
</dbReference>
<comment type="catalytic activity">
    <reaction evidence="4">
        <text>an aldehyde + NAD(+) + H2O = a carboxylate + NADH + 2 H(+)</text>
        <dbReference type="Rhea" id="RHEA:16185"/>
        <dbReference type="ChEBI" id="CHEBI:15377"/>
        <dbReference type="ChEBI" id="CHEBI:15378"/>
        <dbReference type="ChEBI" id="CHEBI:17478"/>
        <dbReference type="ChEBI" id="CHEBI:29067"/>
        <dbReference type="ChEBI" id="CHEBI:57540"/>
        <dbReference type="ChEBI" id="CHEBI:57945"/>
        <dbReference type="EC" id="1.2.1.3"/>
    </reaction>
</comment>